<name>A0AAD7HA55_9AGAR</name>
<comment type="caution">
    <text evidence="2">The sequence shown here is derived from an EMBL/GenBank/DDBJ whole genome shotgun (WGS) entry which is preliminary data.</text>
</comment>
<dbReference type="Proteomes" id="UP001215280">
    <property type="component" value="Unassembled WGS sequence"/>
</dbReference>
<evidence type="ECO:0000313" key="2">
    <source>
        <dbReference type="EMBL" id="KAJ7715713.1"/>
    </source>
</evidence>
<keyword evidence="1" id="KW-0472">Membrane</keyword>
<dbReference type="AlphaFoldDB" id="A0AAD7HA55"/>
<feature type="transmembrane region" description="Helical" evidence="1">
    <location>
        <begin position="306"/>
        <end position="324"/>
    </location>
</feature>
<keyword evidence="1" id="KW-0812">Transmembrane</keyword>
<gene>
    <name evidence="2" type="ORF">DFH07DRAFT_974097</name>
</gene>
<evidence type="ECO:0000256" key="1">
    <source>
        <dbReference type="SAM" id="Phobius"/>
    </source>
</evidence>
<evidence type="ECO:0000313" key="3">
    <source>
        <dbReference type="Proteomes" id="UP001215280"/>
    </source>
</evidence>
<keyword evidence="3" id="KW-1185">Reference proteome</keyword>
<dbReference type="EMBL" id="JARJLG010000343">
    <property type="protein sequence ID" value="KAJ7715713.1"/>
    <property type="molecule type" value="Genomic_DNA"/>
</dbReference>
<organism evidence="2 3">
    <name type="scientific">Mycena maculata</name>
    <dbReference type="NCBI Taxonomy" id="230809"/>
    <lineage>
        <taxon>Eukaryota</taxon>
        <taxon>Fungi</taxon>
        <taxon>Dikarya</taxon>
        <taxon>Basidiomycota</taxon>
        <taxon>Agaricomycotina</taxon>
        <taxon>Agaricomycetes</taxon>
        <taxon>Agaricomycetidae</taxon>
        <taxon>Agaricales</taxon>
        <taxon>Marasmiineae</taxon>
        <taxon>Mycenaceae</taxon>
        <taxon>Mycena</taxon>
    </lineage>
</organism>
<protein>
    <submittedName>
        <fullName evidence="2">Uncharacterized protein</fullName>
    </submittedName>
</protein>
<reference evidence="2" key="1">
    <citation type="submission" date="2023-03" db="EMBL/GenBank/DDBJ databases">
        <title>Massive genome expansion in bonnet fungi (Mycena s.s.) driven by repeated elements and novel gene families across ecological guilds.</title>
        <authorList>
            <consortium name="Lawrence Berkeley National Laboratory"/>
            <person name="Harder C.B."/>
            <person name="Miyauchi S."/>
            <person name="Viragh M."/>
            <person name="Kuo A."/>
            <person name="Thoen E."/>
            <person name="Andreopoulos B."/>
            <person name="Lu D."/>
            <person name="Skrede I."/>
            <person name="Drula E."/>
            <person name="Henrissat B."/>
            <person name="Morin E."/>
            <person name="Kohler A."/>
            <person name="Barry K."/>
            <person name="LaButti K."/>
            <person name="Morin E."/>
            <person name="Salamov A."/>
            <person name="Lipzen A."/>
            <person name="Mereny Z."/>
            <person name="Hegedus B."/>
            <person name="Baldrian P."/>
            <person name="Stursova M."/>
            <person name="Weitz H."/>
            <person name="Taylor A."/>
            <person name="Grigoriev I.V."/>
            <person name="Nagy L.G."/>
            <person name="Martin F."/>
            <person name="Kauserud H."/>
        </authorList>
    </citation>
    <scope>NUCLEOTIDE SEQUENCE</scope>
    <source>
        <strain evidence="2">CBHHK188m</strain>
    </source>
</reference>
<proteinExistence type="predicted"/>
<accession>A0AAD7HA55</accession>
<sequence>MTRVLFAAVYAPNLCLRSPAPSAFPCRRIRAPGLFDPRFALDVLVAFPRPTAFAFLTLRMELLFISTALSPSTTQVLTKKTLLERMWCKSNASSVPGNAPEPAPVSCLARQAAPVTRSLAPIDQAREDEKTPARSLPESALGVKRVRRTSSHVRRNAVLNGQSSAPVRNLPEPVLDIRVRRTSSHVRRNDVLDGQRIFGSLAVSGGVYGIFSSFSSLPSLSVSVIPATNTANKAHDPLRTRLPRRTTTADKAYDPEISKPELVRGRTTTANKAHDPLTNTATRRTTYREHRRAGYRLPHDPHDSSIFAFFAVDLLSGLVVAFVLSSRW</sequence>
<keyword evidence="1" id="KW-1133">Transmembrane helix</keyword>